<evidence type="ECO:0000256" key="1">
    <source>
        <dbReference type="SAM" id="Phobius"/>
    </source>
</evidence>
<feature type="transmembrane region" description="Helical" evidence="1">
    <location>
        <begin position="263"/>
        <end position="281"/>
    </location>
</feature>
<feature type="transmembrane region" description="Helical" evidence="1">
    <location>
        <begin position="54"/>
        <end position="74"/>
    </location>
</feature>
<feature type="transmembrane region" description="Helical" evidence="1">
    <location>
        <begin position="175"/>
        <end position="194"/>
    </location>
</feature>
<keyword evidence="1" id="KW-1133">Transmembrane helix</keyword>
<accession>A0A5S3N7U6</accession>
<sequence length="440" mass="51638">MFWDNVLFASKMGNHLYANSIFNWTIPNSFDPGHPPFLGFLLAIFWKILGHKLWVSHLLIFFFNFGFFIQLYKFISYFINKNSLRFFAFLIVIIDPTLSTAFVLVNPEIIILFFFLLAVNGILYKNLKCKFIGLFFLSIITFRSMMLFGGLLLFDVLNAILLEKKKIKAILNLKYIQFYFFASLPGVAFVVWRLTTKGWLQTHPDSPWASLWHFADFYTFIKNCAVLVWRYVDFGRVFIIVFILYSFIVFGKKIVKKQKNKQLFLLAITSVIFVIVTVLMATNAFGHRYFIISFSCLTLFAFLLISQFYQHKKIIYTFLFLGLITGNLWIYPKEISQGWDATLAHLPYHSLRLSAIDFLNEKDINIEEVATFFPNINSIDAIDFTGDKRSFSKFNGKNKYVFYATVYNLSNEELKILKNNYTILKQFNNFNINITIYIRK</sequence>
<keyword evidence="3" id="KW-1185">Reference proteome</keyword>
<dbReference type="Proteomes" id="UP000307140">
    <property type="component" value="Unassembled WGS sequence"/>
</dbReference>
<dbReference type="AlphaFoldDB" id="A0A5S3N7U6"/>
<evidence type="ECO:0000313" key="2">
    <source>
        <dbReference type="EMBL" id="TMM31425.1"/>
    </source>
</evidence>
<feature type="transmembrane region" description="Helical" evidence="1">
    <location>
        <begin position="287"/>
        <end position="305"/>
    </location>
</feature>
<reference evidence="2 3" key="1">
    <citation type="submission" date="2019-05" db="EMBL/GenBank/DDBJ databases">
        <title>Polaribacter aestuariivivens sp. nov., isolated from a tidal flat.</title>
        <authorList>
            <person name="Yoon J.-H."/>
        </authorList>
    </citation>
    <scope>NUCLEOTIDE SEQUENCE [LARGE SCALE GENOMIC DNA]</scope>
    <source>
        <strain evidence="2 3">DBTF-3</strain>
    </source>
</reference>
<keyword evidence="1" id="KW-0472">Membrane</keyword>
<feature type="transmembrane region" description="Helical" evidence="1">
    <location>
        <begin position="86"/>
        <end position="119"/>
    </location>
</feature>
<gene>
    <name evidence="2" type="ORF">FDT66_05525</name>
</gene>
<dbReference type="RefSeq" id="WP_138535151.1">
    <property type="nucleotide sequence ID" value="NZ_VANR01000002.1"/>
</dbReference>
<proteinExistence type="predicted"/>
<evidence type="ECO:0008006" key="4">
    <source>
        <dbReference type="Google" id="ProtNLM"/>
    </source>
</evidence>
<name>A0A5S3N7U6_9FLAO</name>
<dbReference type="EMBL" id="VANR01000002">
    <property type="protein sequence ID" value="TMM31425.1"/>
    <property type="molecule type" value="Genomic_DNA"/>
</dbReference>
<dbReference type="OrthoDB" id="866311at2"/>
<comment type="caution">
    <text evidence="2">The sequence shown here is derived from an EMBL/GenBank/DDBJ whole genome shotgun (WGS) entry which is preliminary data.</text>
</comment>
<feature type="transmembrane region" description="Helical" evidence="1">
    <location>
        <begin position="131"/>
        <end position="154"/>
    </location>
</feature>
<keyword evidence="1" id="KW-0812">Transmembrane</keyword>
<organism evidence="2 3">
    <name type="scientific">Polaribacter aestuariivivens</name>
    <dbReference type="NCBI Taxonomy" id="2304626"/>
    <lineage>
        <taxon>Bacteria</taxon>
        <taxon>Pseudomonadati</taxon>
        <taxon>Bacteroidota</taxon>
        <taxon>Flavobacteriia</taxon>
        <taxon>Flavobacteriales</taxon>
        <taxon>Flavobacteriaceae</taxon>
    </lineage>
</organism>
<protein>
    <recommendedName>
        <fullName evidence="4">Glycosyltransferase RgtA/B/C/D-like domain-containing protein</fullName>
    </recommendedName>
</protein>
<feature type="transmembrane region" description="Helical" evidence="1">
    <location>
        <begin position="314"/>
        <end position="331"/>
    </location>
</feature>
<feature type="transmembrane region" description="Helical" evidence="1">
    <location>
        <begin position="234"/>
        <end position="251"/>
    </location>
</feature>
<evidence type="ECO:0000313" key="3">
    <source>
        <dbReference type="Proteomes" id="UP000307140"/>
    </source>
</evidence>